<dbReference type="AlphaFoldDB" id="A0A164VIX6"/>
<keyword evidence="2" id="KW-1185">Reference proteome</keyword>
<comment type="caution">
    <text evidence="1">The sequence shown here is derived from an EMBL/GenBank/DDBJ whole genome shotgun (WGS) entry which is preliminary data.</text>
</comment>
<evidence type="ECO:0000313" key="1">
    <source>
        <dbReference type="EMBL" id="KZS12369.1"/>
    </source>
</evidence>
<name>A0A164VIX6_9CRUS</name>
<reference evidence="1 2" key="1">
    <citation type="submission" date="2016-03" db="EMBL/GenBank/DDBJ databases">
        <title>EvidentialGene: Evidence-directed Construction of Genes on Genomes.</title>
        <authorList>
            <person name="Gilbert D.G."/>
            <person name="Choi J.-H."/>
            <person name="Mockaitis K."/>
            <person name="Colbourne J."/>
            <person name="Pfrender M."/>
        </authorList>
    </citation>
    <scope>NUCLEOTIDE SEQUENCE [LARGE SCALE GENOMIC DNA]</scope>
    <source>
        <strain evidence="1 2">Xinb3</strain>
        <tissue evidence="1">Complete organism</tissue>
    </source>
</reference>
<gene>
    <name evidence="1" type="ORF">APZ42_022491</name>
</gene>
<evidence type="ECO:0000313" key="2">
    <source>
        <dbReference type="Proteomes" id="UP000076858"/>
    </source>
</evidence>
<organism evidence="1 2">
    <name type="scientific">Daphnia magna</name>
    <dbReference type="NCBI Taxonomy" id="35525"/>
    <lineage>
        <taxon>Eukaryota</taxon>
        <taxon>Metazoa</taxon>
        <taxon>Ecdysozoa</taxon>
        <taxon>Arthropoda</taxon>
        <taxon>Crustacea</taxon>
        <taxon>Branchiopoda</taxon>
        <taxon>Diplostraca</taxon>
        <taxon>Cladocera</taxon>
        <taxon>Anomopoda</taxon>
        <taxon>Daphniidae</taxon>
        <taxon>Daphnia</taxon>
    </lineage>
</organism>
<proteinExistence type="predicted"/>
<dbReference type="Proteomes" id="UP000076858">
    <property type="component" value="Unassembled WGS sequence"/>
</dbReference>
<dbReference type="EMBL" id="LRGB01001361">
    <property type="protein sequence ID" value="KZS12369.1"/>
    <property type="molecule type" value="Genomic_DNA"/>
</dbReference>
<sequence>MSKLRSQPVTLDSSLIEFDDRHHKIEVHPIPPPPFFLFFFKVIQKSNRDFFFQFEDDRVCRNCSVGNMERHFTRS</sequence>
<protein>
    <submittedName>
        <fullName evidence="1">Uncharacterized protein</fullName>
    </submittedName>
</protein>
<accession>A0A164VIX6</accession>